<evidence type="ECO:0000256" key="7">
    <source>
        <dbReference type="ARBA" id="ARBA00022989"/>
    </source>
</evidence>
<dbReference type="CDD" id="cd19049">
    <property type="entry name" value="LGIC_TM_anion"/>
    <property type="match status" value="1"/>
</dbReference>
<dbReference type="PROSITE" id="PS00236">
    <property type="entry name" value="NEUROTR_ION_CHANNEL"/>
    <property type="match status" value="1"/>
</dbReference>
<dbReference type="SUPFAM" id="SSF90112">
    <property type="entry name" value="Neurotransmitter-gated ion-channel transmembrane pore"/>
    <property type="match status" value="1"/>
</dbReference>
<name>A0A0B2VWL0_TOXCA</name>
<evidence type="ECO:0000256" key="4">
    <source>
        <dbReference type="ARBA" id="ARBA00022475"/>
    </source>
</evidence>
<evidence type="ECO:0000256" key="10">
    <source>
        <dbReference type="ARBA" id="ARBA00023303"/>
    </source>
</evidence>
<keyword evidence="15" id="KW-1185">Reference proteome</keyword>
<dbReference type="InterPro" id="IPR006028">
    <property type="entry name" value="GABAA/Glycine_rcpt"/>
</dbReference>
<feature type="transmembrane region" description="Helical" evidence="11">
    <location>
        <begin position="261"/>
        <end position="283"/>
    </location>
</feature>
<evidence type="ECO:0000256" key="6">
    <source>
        <dbReference type="ARBA" id="ARBA00022729"/>
    </source>
</evidence>
<dbReference type="CDD" id="cd18990">
    <property type="entry name" value="LGIC_ECD_GABAAR"/>
    <property type="match status" value="1"/>
</dbReference>
<keyword evidence="7 11" id="KW-1133">Transmembrane helix</keyword>
<feature type="domain" description="Neurotransmitter-gated ion-channel ligand-binding" evidence="12">
    <location>
        <begin position="56"/>
        <end position="259"/>
    </location>
</feature>
<dbReference type="InterPro" id="IPR006202">
    <property type="entry name" value="Neur_chan_lig-bd"/>
</dbReference>
<evidence type="ECO:0000256" key="5">
    <source>
        <dbReference type="ARBA" id="ARBA00022692"/>
    </source>
</evidence>
<keyword evidence="8 11" id="KW-0406">Ion transport</keyword>
<evidence type="ECO:0000256" key="3">
    <source>
        <dbReference type="ARBA" id="ARBA00022448"/>
    </source>
</evidence>
<dbReference type="InterPro" id="IPR036734">
    <property type="entry name" value="Neur_chan_lig-bd_sf"/>
</dbReference>
<dbReference type="GO" id="GO:0004888">
    <property type="term" value="F:transmembrane signaling receptor activity"/>
    <property type="evidence" value="ECO:0007669"/>
    <property type="project" value="InterPro"/>
</dbReference>
<dbReference type="GO" id="GO:0005886">
    <property type="term" value="C:plasma membrane"/>
    <property type="evidence" value="ECO:0007669"/>
    <property type="project" value="UniProtKB-SubCell"/>
</dbReference>
<keyword evidence="3 11" id="KW-0813">Transport</keyword>
<dbReference type="Proteomes" id="UP000031036">
    <property type="component" value="Unassembled WGS sequence"/>
</dbReference>
<comment type="subcellular location">
    <subcellularLocation>
        <location evidence="2">Cell membrane</location>
    </subcellularLocation>
    <subcellularLocation>
        <location evidence="1">Membrane</location>
        <topology evidence="1">Multi-pass membrane protein</topology>
    </subcellularLocation>
</comment>
<dbReference type="InterPro" id="IPR006201">
    <property type="entry name" value="Neur_channel"/>
</dbReference>
<dbReference type="PANTHER" id="PTHR18945">
    <property type="entry name" value="NEUROTRANSMITTER GATED ION CHANNEL"/>
    <property type="match status" value="1"/>
</dbReference>
<sequence length="450" mass="51647">MKKYLPRDIDVYLRIPIMQAQQAAMGSSTLLLLVVGASLFQLSFAQLCEELGSQRKSIMKTLLADYDKAAFPAGSAIDVQAEVTIQDIGSLSEITSSFIVDLWFSQIWNDPRLVYSHLSCKANLSLDESVAQKLWTPNVCFINSRDTYVHMSPESNILLIVYPNGTVWLNHRIRVHGRCNMRLENFPLDTQKCYLVMESCGYSIAEVRLYWMEWSPVSVASQQFQLPDFRFTNVTYDRSIRQYAAGSWDQLTISFTFKRLYGFYILQAYLPSYLSVFISWIAFWIDAKALPARIILGVNSLMALTFQMGNVVKNLPRVSYVKAIDLWFFVCVIFIFMSLCELAIVGFLDKLNDVRQKVNRKMERRFRERMVGQAADGLMLAFSGAGNDERAKSRRSTVTDHYIRYIADPAIIRGYEAGQIGHKVDFCCARAFPLLFAAFNVLYWVYYLTR</sequence>
<dbReference type="OrthoDB" id="407674at2759"/>
<feature type="transmembrane region" description="Helical" evidence="11">
    <location>
        <begin position="431"/>
        <end position="449"/>
    </location>
</feature>
<evidence type="ECO:0000259" key="13">
    <source>
        <dbReference type="Pfam" id="PF02932"/>
    </source>
</evidence>
<dbReference type="Pfam" id="PF02932">
    <property type="entry name" value="Neur_chan_memb"/>
    <property type="match status" value="1"/>
</dbReference>
<dbReference type="InterPro" id="IPR038050">
    <property type="entry name" value="Neuro_actylchol_rec"/>
</dbReference>
<dbReference type="SUPFAM" id="SSF63712">
    <property type="entry name" value="Nicotinic receptor ligand binding domain-like"/>
    <property type="match status" value="1"/>
</dbReference>
<evidence type="ECO:0000256" key="8">
    <source>
        <dbReference type="ARBA" id="ARBA00023065"/>
    </source>
</evidence>
<keyword evidence="9 11" id="KW-0472">Membrane</keyword>
<evidence type="ECO:0000313" key="14">
    <source>
        <dbReference type="EMBL" id="KHN86068.1"/>
    </source>
</evidence>
<keyword evidence="4" id="KW-1003">Cell membrane</keyword>
<comment type="similarity">
    <text evidence="11">Belongs to the ligand-gated ion channel (TC 1.A.9) family.</text>
</comment>
<dbReference type="InterPro" id="IPR006029">
    <property type="entry name" value="Neurotrans-gated_channel_TM"/>
</dbReference>
<dbReference type="PRINTS" id="PR00252">
    <property type="entry name" value="NRIONCHANNEL"/>
</dbReference>
<dbReference type="Gene3D" id="2.70.170.10">
    <property type="entry name" value="Neurotransmitter-gated ion-channel ligand-binding domain"/>
    <property type="match status" value="1"/>
</dbReference>
<keyword evidence="10 11" id="KW-0407">Ion channel</keyword>
<dbReference type="OMA" id="MALTFQM"/>
<evidence type="ECO:0000256" key="9">
    <source>
        <dbReference type="ARBA" id="ARBA00023136"/>
    </source>
</evidence>
<organism evidence="14 15">
    <name type="scientific">Toxocara canis</name>
    <name type="common">Canine roundworm</name>
    <dbReference type="NCBI Taxonomy" id="6265"/>
    <lineage>
        <taxon>Eukaryota</taxon>
        <taxon>Metazoa</taxon>
        <taxon>Ecdysozoa</taxon>
        <taxon>Nematoda</taxon>
        <taxon>Chromadorea</taxon>
        <taxon>Rhabditida</taxon>
        <taxon>Spirurina</taxon>
        <taxon>Ascaridomorpha</taxon>
        <taxon>Ascaridoidea</taxon>
        <taxon>Toxocaridae</taxon>
        <taxon>Toxocara</taxon>
    </lineage>
</organism>
<comment type="caution">
    <text evidence="14">The sequence shown here is derived from an EMBL/GenBank/DDBJ whole genome shotgun (WGS) entry which is preliminary data.</text>
</comment>
<dbReference type="AlphaFoldDB" id="A0A0B2VWL0"/>
<proteinExistence type="inferred from homology"/>
<evidence type="ECO:0000256" key="11">
    <source>
        <dbReference type="RuleBase" id="RU000687"/>
    </source>
</evidence>
<evidence type="ECO:0000256" key="2">
    <source>
        <dbReference type="ARBA" id="ARBA00004236"/>
    </source>
</evidence>
<dbReference type="Pfam" id="PF02931">
    <property type="entry name" value="Neur_chan_LBD"/>
    <property type="match status" value="1"/>
</dbReference>
<keyword evidence="5 11" id="KW-0812">Transmembrane</keyword>
<dbReference type="EMBL" id="JPKZ01000646">
    <property type="protein sequence ID" value="KHN86068.1"/>
    <property type="molecule type" value="Genomic_DNA"/>
</dbReference>
<keyword evidence="6" id="KW-0732">Signal</keyword>
<feature type="transmembrane region" description="Helical" evidence="11">
    <location>
        <begin position="326"/>
        <end position="348"/>
    </location>
</feature>
<dbReference type="InterPro" id="IPR018000">
    <property type="entry name" value="Neurotransmitter_ion_chnl_CS"/>
</dbReference>
<evidence type="ECO:0000256" key="1">
    <source>
        <dbReference type="ARBA" id="ARBA00004141"/>
    </source>
</evidence>
<reference evidence="14 15" key="1">
    <citation type="submission" date="2014-11" db="EMBL/GenBank/DDBJ databases">
        <title>Genetic blueprint of the zoonotic pathogen Toxocara canis.</title>
        <authorList>
            <person name="Zhu X.-Q."/>
            <person name="Korhonen P.K."/>
            <person name="Cai H."/>
            <person name="Young N.D."/>
            <person name="Nejsum P."/>
            <person name="von Samson-Himmelstjerna G."/>
            <person name="Boag P.R."/>
            <person name="Tan P."/>
            <person name="Li Q."/>
            <person name="Min J."/>
            <person name="Yang Y."/>
            <person name="Wang X."/>
            <person name="Fang X."/>
            <person name="Hall R.S."/>
            <person name="Hofmann A."/>
            <person name="Sternberg P.W."/>
            <person name="Jex A.R."/>
            <person name="Gasser R.B."/>
        </authorList>
    </citation>
    <scope>NUCLEOTIDE SEQUENCE [LARGE SCALE GENOMIC DNA]</scope>
    <source>
        <strain evidence="14">PN_DK_2014</strain>
    </source>
</reference>
<gene>
    <name evidence="14" type="primary">lgc-50</name>
    <name evidence="14" type="ORF">Tcan_17814</name>
</gene>
<evidence type="ECO:0000313" key="15">
    <source>
        <dbReference type="Proteomes" id="UP000031036"/>
    </source>
</evidence>
<evidence type="ECO:0000259" key="12">
    <source>
        <dbReference type="Pfam" id="PF02931"/>
    </source>
</evidence>
<dbReference type="InterPro" id="IPR036719">
    <property type="entry name" value="Neuro-gated_channel_TM_sf"/>
</dbReference>
<dbReference type="GO" id="GO:0005230">
    <property type="term" value="F:extracellular ligand-gated monoatomic ion channel activity"/>
    <property type="evidence" value="ECO:0007669"/>
    <property type="project" value="InterPro"/>
</dbReference>
<dbReference type="Gene3D" id="1.20.58.390">
    <property type="entry name" value="Neurotransmitter-gated ion-channel transmembrane domain"/>
    <property type="match status" value="1"/>
</dbReference>
<dbReference type="PRINTS" id="PR00253">
    <property type="entry name" value="GABAARECEPTR"/>
</dbReference>
<feature type="domain" description="Neurotransmitter-gated ion-channel transmembrane" evidence="13">
    <location>
        <begin position="269"/>
        <end position="370"/>
    </location>
</feature>
<protein>
    <submittedName>
        <fullName evidence="14">Ligand-gated ion channel 50</fullName>
    </submittedName>
</protein>
<feature type="transmembrane region" description="Helical" evidence="11">
    <location>
        <begin position="290"/>
        <end position="306"/>
    </location>
</feature>
<dbReference type="STRING" id="6265.A0A0B2VWL0"/>
<dbReference type="FunFam" id="2.70.170.10:FF:000034">
    <property type="entry name" value="Ligand-Gated ion Channel"/>
    <property type="match status" value="1"/>
</dbReference>
<accession>A0A0B2VWL0</accession>